<organism evidence="7 8">
    <name type="scientific">Allopontixanthobacter sediminis</name>
    <dbReference type="NCBI Taxonomy" id="1689985"/>
    <lineage>
        <taxon>Bacteria</taxon>
        <taxon>Pseudomonadati</taxon>
        <taxon>Pseudomonadota</taxon>
        <taxon>Alphaproteobacteria</taxon>
        <taxon>Sphingomonadales</taxon>
        <taxon>Erythrobacteraceae</taxon>
        <taxon>Allopontixanthobacter</taxon>
    </lineage>
</organism>
<feature type="domain" description="NfeD-like C-terminal" evidence="6">
    <location>
        <begin position="93"/>
        <end position="146"/>
    </location>
</feature>
<dbReference type="Pfam" id="PF01957">
    <property type="entry name" value="NfeD"/>
    <property type="match status" value="1"/>
</dbReference>
<accession>A0A845B2M0</accession>
<dbReference type="RefSeq" id="WP_160756381.1">
    <property type="nucleotide sequence ID" value="NZ_WTYL01000002.1"/>
</dbReference>
<evidence type="ECO:0000259" key="6">
    <source>
        <dbReference type="Pfam" id="PF01957"/>
    </source>
</evidence>
<dbReference type="PANTHER" id="PTHR33507">
    <property type="entry name" value="INNER MEMBRANE PROTEIN YBBJ"/>
    <property type="match status" value="1"/>
</dbReference>
<dbReference type="PANTHER" id="PTHR33507:SF3">
    <property type="entry name" value="INNER MEMBRANE PROTEIN YBBJ"/>
    <property type="match status" value="1"/>
</dbReference>
<feature type="transmembrane region" description="Helical" evidence="5">
    <location>
        <begin position="12"/>
        <end position="37"/>
    </location>
</feature>
<evidence type="ECO:0000256" key="5">
    <source>
        <dbReference type="SAM" id="Phobius"/>
    </source>
</evidence>
<dbReference type="GO" id="GO:0005886">
    <property type="term" value="C:plasma membrane"/>
    <property type="evidence" value="ECO:0007669"/>
    <property type="project" value="TreeGrafter"/>
</dbReference>
<keyword evidence="8" id="KW-1185">Reference proteome</keyword>
<dbReference type="Proteomes" id="UP000431922">
    <property type="component" value="Unassembled WGS sequence"/>
</dbReference>
<reference evidence="7 8" key="1">
    <citation type="submission" date="2019-12" db="EMBL/GenBank/DDBJ databases">
        <title>Genomic-based taxomic classification of the family Erythrobacteraceae.</title>
        <authorList>
            <person name="Xu L."/>
        </authorList>
    </citation>
    <scope>NUCLEOTIDE SEQUENCE [LARGE SCALE GENOMIC DNA]</scope>
    <source>
        <strain evidence="7 8">KCTC 42453</strain>
    </source>
</reference>
<feature type="transmembrane region" description="Helical" evidence="5">
    <location>
        <begin position="43"/>
        <end position="69"/>
    </location>
</feature>
<evidence type="ECO:0000256" key="1">
    <source>
        <dbReference type="ARBA" id="ARBA00004141"/>
    </source>
</evidence>
<dbReference type="AlphaFoldDB" id="A0A845B2M0"/>
<dbReference type="InterPro" id="IPR002810">
    <property type="entry name" value="NfeD-like_C"/>
</dbReference>
<comment type="subcellular location">
    <subcellularLocation>
        <location evidence="1">Membrane</location>
        <topology evidence="1">Multi-pass membrane protein</topology>
    </subcellularLocation>
</comment>
<protein>
    <submittedName>
        <fullName evidence="7">NfeD family protein</fullName>
    </submittedName>
</protein>
<dbReference type="Gene3D" id="2.40.50.140">
    <property type="entry name" value="Nucleic acid-binding proteins"/>
    <property type="match status" value="1"/>
</dbReference>
<keyword evidence="3 5" id="KW-1133">Transmembrane helix</keyword>
<name>A0A845B2M0_9SPHN</name>
<keyword evidence="2 5" id="KW-0812">Transmembrane</keyword>
<evidence type="ECO:0000256" key="3">
    <source>
        <dbReference type="ARBA" id="ARBA00022989"/>
    </source>
</evidence>
<gene>
    <name evidence="7" type="ORF">GRI65_10235</name>
</gene>
<comment type="caution">
    <text evidence="7">The sequence shown here is derived from an EMBL/GenBank/DDBJ whole genome shotgun (WGS) entry which is preliminary data.</text>
</comment>
<evidence type="ECO:0000313" key="7">
    <source>
        <dbReference type="EMBL" id="MXP44835.1"/>
    </source>
</evidence>
<evidence type="ECO:0000256" key="4">
    <source>
        <dbReference type="ARBA" id="ARBA00023136"/>
    </source>
</evidence>
<proteinExistence type="predicted"/>
<evidence type="ECO:0000256" key="2">
    <source>
        <dbReference type="ARBA" id="ARBA00022692"/>
    </source>
</evidence>
<dbReference type="InterPro" id="IPR012340">
    <property type="entry name" value="NA-bd_OB-fold"/>
</dbReference>
<dbReference type="InterPro" id="IPR052165">
    <property type="entry name" value="Membrane_assoc_protease"/>
</dbReference>
<dbReference type="OrthoDB" id="9810336at2"/>
<keyword evidence="4 5" id="KW-0472">Membrane</keyword>
<sequence length="166" mass="17705">MDDLGSLDPHWIWLSIGLVLAALEMVVPGVYLIWLALAALTTGVLTFVLDLGVAVQVTNFIFLSLIAVVSAKRWLRDRPITSVDPLMNDRQGRMIGQSAVVTVAIEGGAGRVRYGDSEWAARGPDLAVGVRVRITGADGTRLVVEPAPLLDQVKPADEPGIGPEPT</sequence>
<dbReference type="EMBL" id="WTYL01000002">
    <property type="protein sequence ID" value="MXP44835.1"/>
    <property type="molecule type" value="Genomic_DNA"/>
</dbReference>
<evidence type="ECO:0000313" key="8">
    <source>
        <dbReference type="Proteomes" id="UP000431922"/>
    </source>
</evidence>